<feature type="region of interest" description="Disordered" evidence="1">
    <location>
        <begin position="518"/>
        <end position="545"/>
    </location>
</feature>
<dbReference type="eggNOG" id="ENOG502T9XJ">
    <property type="taxonomic scope" value="Eukaryota"/>
</dbReference>
<dbReference type="OMA" id="ANRCRES"/>
<keyword evidence="3" id="KW-1185">Reference proteome</keyword>
<sequence>MLTSPRFLGSRPFIVTSELEMRLKTFLWAHRANDHAENGDETTSIDGRRILYADPRVFPRVLNLLSPFRKFKPLTRRRGQDGRRAPLTMSVIYVSIDAKPPARHNGEESRNGAKRTNTSAVQKCEDHTAVPGNCPRTHRASEGSAAFISLEVIHPGESDRAGDGQTQTRSRKASDEDTIKLHDRVFSPGQSRSSSWETWLDVAVHRETDSENHVSHHRARSVSVNSNGTIVRYGEDNSLKVDVHCCESTDATPESPRSVKNDCISPSSQNGMHGRVSSMEELTQSYLLESCREGTGSTTYEFDLVGEIDVRNCHEAVLDADEYRSQAIIQKIHADMADGVISRVQASKEDERGEGEDSCDTVSADCDLEVAIRKSVSAYLESPEANLPRQVELMNNEDELDLEEEQYHHHLKSTMDSYITDEDHSRSEYSSQEELQTPGTLGDMVGNVFKVGDCGSPHQGNCYQTDLSPIPEFPTPSPSPARPRRQGPTRAPQRFSLNEETFHEWTVDTKDLHLVPSSLKSPLLRPPPIPPRGSSRTLTTPGRLSDLSGLLHQFHASPSPDQPSTPEQERSYFDFEDSPCSDGRFFAASSGARNLIRGLKTLFQQETETMRRPAAAPTLRRIVRRFFSKREPDDAGTNTSPAPNEAVAHIRSTVDTDYTDYSTHYPVLTTTCSTGASEGLQLVSCPGLSLGQSQVVRVFESPPPTLNLENVANRCRESWASTVHCVDHPPGTTSCVFEESAPAGWF</sequence>
<feature type="region of interest" description="Disordered" evidence="1">
    <location>
        <begin position="249"/>
        <end position="274"/>
    </location>
</feature>
<dbReference type="HOGENOM" id="CLU_372636_0_0_1"/>
<gene>
    <name evidence="2" type="ORF">VDBG_02237</name>
</gene>
<feature type="region of interest" description="Disordered" evidence="1">
    <location>
        <begin position="420"/>
        <end position="442"/>
    </location>
</feature>
<reference evidence="3" key="1">
    <citation type="journal article" date="2011" name="PLoS Pathog.">
        <title>Comparative genomics yields insights into niche adaptation of plant vascular wilt pathogens.</title>
        <authorList>
            <person name="Klosterman S.J."/>
            <person name="Subbarao K.V."/>
            <person name="Kang S."/>
            <person name="Veronese P."/>
            <person name="Gold S.E."/>
            <person name="Thomma B.P.H.J."/>
            <person name="Chen Z."/>
            <person name="Henrissat B."/>
            <person name="Lee Y.-H."/>
            <person name="Park J."/>
            <person name="Garcia-Pedrajas M.D."/>
            <person name="Barbara D.J."/>
            <person name="Anchieta A."/>
            <person name="de Jonge R."/>
            <person name="Santhanam P."/>
            <person name="Maruthachalam K."/>
            <person name="Atallah Z."/>
            <person name="Amyotte S.G."/>
            <person name="Paz Z."/>
            <person name="Inderbitzin P."/>
            <person name="Hayes R.J."/>
            <person name="Heiman D.I."/>
            <person name="Young S."/>
            <person name="Zeng Q."/>
            <person name="Engels R."/>
            <person name="Galagan J."/>
            <person name="Cuomo C.A."/>
            <person name="Dobinson K.F."/>
            <person name="Ma L.-J."/>
        </authorList>
    </citation>
    <scope>NUCLEOTIDE SEQUENCE [LARGE SCALE GENOMIC DNA]</scope>
    <source>
        <strain evidence="3">VaMs.102 / ATCC MYA-4576 / FGSC 10136</strain>
    </source>
</reference>
<feature type="compositionally biased region" description="Polar residues" evidence="1">
    <location>
        <begin position="428"/>
        <end position="439"/>
    </location>
</feature>
<feature type="compositionally biased region" description="Pro residues" evidence="1">
    <location>
        <begin position="471"/>
        <end position="481"/>
    </location>
</feature>
<dbReference type="RefSeq" id="XP_003008049.1">
    <property type="nucleotide sequence ID" value="XM_003008003.1"/>
</dbReference>
<feature type="region of interest" description="Disordered" evidence="1">
    <location>
        <begin position="100"/>
        <end position="138"/>
    </location>
</feature>
<evidence type="ECO:0000313" key="3">
    <source>
        <dbReference type="Proteomes" id="UP000008698"/>
    </source>
</evidence>
<dbReference type="EMBL" id="DS985215">
    <property type="protein sequence ID" value="EEY16128.1"/>
    <property type="molecule type" value="Genomic_DNA"/>
</dbReference>
<dbReference type="Proteomes" id="UP000008698">
    <property type="component" value="Unassembled WGS sequence"/>
</dbReference>
<protein>
    <submittedName>
        <fullName evidence="2">Predicted protein</fullName>
    </submittedName>
</protein>
<evidence type="ECO:0000256" key="1">
    <source>
        <dbReference type="SAM" id="MobiDB-lite"/>
    </source>
</evidence>
<name>C9S9R5_VERA1</name>
<evidence type="ECO:0000313" key="2">
    <source>
        <dbReference type="EMBL" id="EEY16128.1"/>
    </source>
</evidence>
<organism evidence="3">
    <name type="scientific">Verticillium alfalfae (strain VaMs.102 / ATCC MYA-4576 / FGSC 10136)</name>
    <name type="common">Verticillium wilt of alfalfa</name>
    <name type="synonym">Verticillium albo-atrum</name>
    <dbReference type="NCBI Taxonomy" id="526221"/>
    <lineage>
        <taxon>Eukaryota</taxon>
        <taxon>Fungi</taxon>
        <taxon>Dikarya</taxon>
        <taxon>Ascomycota</taxon>
        <taxon>Pezizomycotina</taxon>
        <taxon>Sordariomycetes</taxon>
        <taxon>Hypocreomycetidae</taxon>
        <taxon>Glomerellales</taxon>
        <taxon>Plectosphaerellaceae</taxon>
        <taxon>Verticillium</taxon>
    </lineage>
</organism>
<dbReference type="KEGG" id="val:VDBG_02237"/>
<proteinExistence type="predicted"/>
<dbReference type="GeneID" id="9533900"/>
<dbReference type="OrthoDB" id="10334033at2759"/>
<feature type="region of interest" description="Disordered" evidence="1">
    <location>
        <begin position="553"/>
        <end position="572"/>
    </location>
</feature>
<feature type="region of interest" description="Disordered" evidence="1">
    <location>
        <begin position="154"/>
        <end position="176"/>
    </location>
</feature>
<feature type="region of interest" description="Disordered" evidence="1">
    <location>
        <begin position="460"/>
        <end position="496"/>
    </location>
</feature>
<dbReference type="AlphaFoldDB" id="C9S9R5"/>
<accession>C9S9R5</accession>